<sequence length="263" mass="28099">MRVNALILAGNRGGTDSIAALAGSSHKALAPINGVPMLLRLLRCLTGCPDIAQIYVCIDDVALLGDVPELAAALHGGILKIVVPAASPAASVAAALQQIGLDEPLLITTADHPLLTPQMVAHFLAQAPEDGDLTVAVARIDVIMAAYPESIRTGYRLAGQGYSGCNLFLARRPAAAKVAMFWQRMEKFRKKPWRLVLEVGPVALLRLVLGWLDLPAALNHLSRRTGARIRAVEMPFAEAAIDVDKPADYDLVTAILRRRENAA</sequence>
<dbReference type="Pfam" id="PF12804">
    <property type="entry name" value="NTP_transf_3"/>
    <property type="match status" value="1"/>
</dbReference>
<dbReference type="SUPFAM" id="SSF53448">
    <property type="entry name" value="Nucleotide-diphospho-sugar transferases"/>
    <property type="match status" value="1"/>
</dbReference>
<dbReference type="EMBL" id="JAXCLW010000002">
    <property type="protein sequence ID" value="MDY0883147.1"/>
    <property type="molecule type" value="Genomic_DNA"/>
</dbReference>
<proteinExistence type="predicted"/>
<dbReference type="InterPro" id="IPR029044">
    <property type="entry name" value="Nucleotide-diphossugar_trans"/>
</dbReference>
<name>A0ABU5EB93_9PROT</name>
<evidence type="ECO:0000256" key="1">
    <source>
        <dbReference type="ARBA" id="ARBA00022842"/>
    </source>
</evidence>
<comment type="caution">
    <text evidence="3">The sequence shown here is derived from an EMBL/GenBank/DDBJ whole genome shotgun (WGS) entry which is preliminary data.</text>
</comment>
<keyword evidence="1" id="KW-0460">Magnesium</keyword>
<keyword evidence="4" id="KW-1185">Reference proteome</keyword>
<gene>
    <name evidence="3" type="ORF">SMD27_09845</name>
</gene>
<reference evidence="3 4" key="1">
    <citation type="journal article" date="2016" name="Antonie Van Leeuwenhoek">
        <title>Dongia soli sp. nov., isolated from soil from Dokdo, Korea.</title>
        <authorList>
            <person name="Kim D.U."/>
            <person name="Lee H."/>
            <person name="Kim H."/>
            <person name="Kim S.G."/>
            <person name="Ka J.O."/>
        </authorList>
    </citation>
    <scope>NUCLEOTIDE SEQUENCE [LARGE SCALE GENOMIC DNA]</scope>
    <source>
        <strain evidence="3 4">D78</strain>
    </source>
</reference>
<dbReference type="RefSeq" id="WP_320508192.1">
    <property type="nucleotide sequence ID" value="NZ_JAXCLW010000002.1"/>
</dbReference>
<feature type="domain" description="MobA-like NTP transferase" evidence="2">
    <location>
        <begin position="5"/>
        <end position="138"/>
    </location>
</feature>
<evidence type="ECO:0000313" key="3">
    <source>
        <dbReference type="EMBL" id="MDY0883147.1"/>
    </source>
</evidence>
<dbReference type="Proteomes" id="UP001279642">
    <property type="component" value="Unassembled WGS sequence"/>
</dbReference>
<dbReference type="InterPro" id="IPR025877">
    <property type="entry name" value="MobA-like_NTP_Trfase"/>
</dbReference>
<dbReference type="Gene3D" id="3.90.550.10">
    <property type="entry name" value="Spore Coat Polysaccharide Biosynthesis Protein SpsA, Chain A"/>
    <property type="match status" value="1"/>
</dbReference>
<evidence type="ECO:0000313" key="4">
    <source>
        <dbReference type="Proteomes" id="UP001279642"/>
    </source>
</evidence>
<organism evidence="3 4">
    <name type="scientific">Dongia soli</name>
    <dbReference type="NCBI Taxonomy" id="600628"/>
    <lineage>
        <taxon>Bacteria</taxon>
        <taxon>Pseudomonadati</taxon>
        <taxon>Pseudomonadota</taxon>
        <taxon>Alphaproteobacteria</taxon>
        <taxon>Rhodospirillales</taxon>
        <taxon>Dongiaceae</taxon>
        <taxon>Dongia</taxon>
    </lineage>
</organism>
<accession>A0ABU5EB93</accession>
<protein>
    <submittedName>
        <fullName evidence="3">Nucleotidyltransferase family protein</fullName>
    </submittedName>
</protein>
<evidence type="ECO:0000259" key="2">
    <source>
        <dbReference type="Pfam" id="PF12804"/>
    </source>
</evidence>